<dbReference type="InterPro" id="IPR001763">
    <property type="entry name" value="Rhodanese-like_dom"/>
</dbReference>
<feature type="domain" description="Rhodanese" evidence="1">
    <location>
        <begin position="15"/>
        <end position="95"/>
    </location>
</feature>
<dbReference type="PANTHER" id="PTHR43031">
    <property type="entry name" value="FAD-DEPENDENT OXIDOREDUCTASE"/>
    <property type="match status" value="1"/>
</dbReference>
<evidence type="ECO:0000259" key="1">
    <source>
        <dbReference type="PROSITE" id="PS50206"/>
    </source>
</evidence>
<keyword evidence="3" id="KW-1185">Reference proteome</keyword>
<dbReference type="KEGG" id="aamy:GFC30_982"/>
<dbReference type="RefSeq" id="WP_066323134.1">
    <property type="nucleotide sequence ID" value="NZ_CP015438.1"/>
</dbReference>
<dbReference type="EMBL" id="CP015438">
    <property type="protein sequence ID" value="ANB61102.1"/>
    <property type="molecule type" value="Genomic_DNA"/>
</dbReference>
<dbReference type="Pfam" id="PF00581">
    <property type="entry name" value="Rhodanese"/>
    <property type="match status" value="1"/>
</dbReference>
<accession>A0A160F542</accession>
<dbReference type="PATRIC" id="fig|294699.3.peg.969"/>
<dbReference type="SUPFAM" id="SSF52821">
    <property type="entry name" value="Rhodanese/Cell cycle control phosphatase"/>
    <property type="match status" value="1"/>
</dbReference>
<dbReference type="OrthoDB" id="9800872at2"/>
<evidence type="ECO:0000313" key="3">
    <source>
        <dbReference type="Proteomes" id="UP000076865"/>
    </source>
</evidence>
<dbReference type="InterPro" id="IPR050229">
    <property type="entry name" value="GlpE_sulfurtransferase"/>
</dbReference>
<dbReference type="PANTHER" id="PTHR43031:SF17">
    <property type="entry name" value="SULFURTRANSFERASE YTWF-RELATED"/>
    <property type="match status" value="1"/>
</dbReference>
<organism evidence="2 3">
    <name type="scientific">Anoxybacteroides amylolyticum</name>
    <dbReference type="NCBI Taxonomy" id="294699"/>
    <lineage>
        <taxon>Bacteria</taxon>
        <taxon>Bacillati</taxon>
        <taxon>Bacillota</taxon>
        <taxon>Bacilli</taxon>
        <taxon>Bacillales</taxon>
        <taxon>Anoxybacillaceae</taxon>
        <taxon>Anoxybacteroides</taxon>
    </lineage>
</organism>
<protein>
    <submittedName>
        <fullName evidence="2">Rhodanese-like domain protein</fullName>
    </submittedName>
</protein>
<dbReference type="PROSITE" id="PS50206">
    <property type="entry name" value="RHODANESE_3"/>
    <property type="match status" value="1"/>
</dbReference>
<dbReference type="InterPro" id="IPR036873">
    <property type="entry name" value="Rhodanese-like_dom_sf"/>
</dbReference>
<dbReference type="Proteomes" id="UP000076865">
    <property type="component" value="Chromosome"/>
</dbReference>
<reference evidence="2 3" key="1">
    <citation type="journal article" date="2006" name="Syst. Appl. Microbiol.">
        <title>Anoxybacillus amylolyticus sp. nov., a thermophilic amylase producing bacterium isolated from Mount Rittmann (Antarctica).</title>
        <authorList>
            <person name="Poli A."/>
            <person name="Esposito E."/>
            <person name="Lama L."/>
            <person name="Orlando P."/>
            <person name="Nicolaus G."/>
            <person name="de Appolonia F."/>
            <person name="Gambacorta A."/>
            <person name="Nicolaus B."/>
        </authorList>
    </citation>
    <scope>NUCLEOTIDE SEQUENCE [LARGE SCALE GENOMIC DNA]</scope>
    <source>
        <strain evidence="2 3">DSM 15939</strain>
    </source>
</reference>
<proteinExistence type="predicted"/>
<evidence type="ECO:0000313" key="2">
    <source>
        <dbReference type="EMBL" id="ANB61102.1"/>
    </source>
</evidence>
<name>A0A160F542_9BACL</name>
<sequence length="98" mass="10833">MKEITAKEVEQLLQNGNSLNIIDVREVEEVASGKIPGAVNIPLGLLEFRMNELSKEKEYIIVCRSGGRSARATQFLESYGYNVTNMTGGMLAWEGPVE</sequence>
<dbReference type="SMART" id="SM00450">
    <property type="entry name" value="RHOD"/>
    <property type="match status" value="1"/>
</dbReference>
<dbReference type="Gene3D" id="3.40.250.10">
    <property type="entry name" value="Rhodanese-like domain"/>
    <property type="match status" value="1"/>
</dbReference>
<dbReference type="AlphaFoldDB" id="A0A160F542"/>
<gene>
    <name evidence="2" type="ORF">GFC30_982</name>
</gene>
<dbReference type="CDD" id="cd00158">
    <property type="entry name" value="RHOD"/>
    <property type="match status" value="1"/>
</dbReference>